<evidence type="ECO:0000313" key="3">
    <source>
        <dbReference type="Proteomes" id="UP000287352"/>
    </source>
</evidence>
<proteinExistence type="predicted"/>
<dbReference type="AlphaFoldDB" id="A0A402A7U5"/>
<sequence length="81" mass="9132">MIVSLGFSGMHEFFMAALRSGKVRHGTRSSGLFWSDISTRVDCISLHQLDTIQNENERSSKAQGTVKGGRWRGYENQREKG</sequence>
<accession>A0A402A7U5</accession>
<protein>
    <submittedName>
        <fullName evidence="2">Uncharacterized protein</fullName>
    </submittedName>
</protein>
<feature type="compositionally biased region" description="Basic and acidic residues" evidence="1">
    <location>
        <begin position="72"/>
        <end position="81"/>
    </location>
</feature>
<gene>
    <name evidence="2" type="ORF">KTT_50070</name>
</gene>
<reference evidence="3" key="1">
    <citation type="submission" date="2018-12" db="EMBL/GenBank/DDBJ databases">
        <title>Tengunoibacter tsumagoiensis gen. nov., sp. nov., Dictyobacter kobayashii sp. nov., D. alpinus sp. nov., and D. joshuensis sp. nov. and description of Dictyobacteraceae fam. nov. within the order Ktedonobacterales isolated from Tengu-no-mugimeshi.</title>
        <authorList>
            <person name="Wang C.M."/>
            <person name="Zheng Y."/>
            <person name="Sakai Y."/>
            <person name="Toyoda A."/>
            <person name="Minakuchi Y."/>
            <person name="Abe K."/>
            <person name="Yokota A."/>
            <person name="Yabe S."/>
        </authorList>
    </citation>
    <scope>NUCLEOTIDE SEQUENCE [LARGE SCALE GENOMIC DNA]</scope>
    <source>
        <strain evidence="3">Uno3</strain>
    </source>
</reference>
<organism evidence="2 3">
    <name type="scientific">Tengunoibacter tsumagoiensis</name>
    <dbReference type="NCBI Taxonomy" id="2014871"/>
    <lineage>
        <taxon>Bacteria</taxon>
        <taxon>Bacillati</taxon>
        <taxon>Chloroflexota</taxon>
        <taxon>Ktedonobacteria</taxon>
        <taxon>Ktedonobacterales</taxon>
        <taxon>Dictyobacteraceae</taxon>
        <taxon>Tengunoibacter</taxon>
    </lineage>
</organism>
<comment type="caution">
    <text evidence="2">The sequence shown here is derived from an EMBL/GenBank/DDBJ whole genome shotgun (WGS) entry which is preliminary data.</text>
</comment>
<evidence type="ECO:0000313" key="2">
    <source>
        <dbReference type="EMBL" id="GCE15148.1"/>
    </source>
</evidence>
<keyword evidence="3" id="KW-1185">Reference proteome</keyword>
<dbReference type="EMBL" id="BIFR01000002">
    <property type="protein sequence ID" value="GCE15148.1"/>
    <property type="molecule type" value="Genomic_DNA"/>
</dbReference>
<dbReference type="Proteomes" id="UP000287352">
    <property type="component" value="Unassembled WGS sequence"/>
</dbReference>
<feature type="region of interest" description="Disordered" evidence="1">
    <location>
        <begin position="54"/>
        <end position="81"/>
    </location>
</feature>
<name>A0A402A7U5_9CHLR</name>
<evidence type="ECO:0000256" key="1">
    <source>
        <dbReference type="SAM" id="MobiDB-lite"/>
    </source>
</evidence>